<proteinExistence type="predicted"/>
<reference evidence="2 3" key="1">
    <citation type="submission" date="2021-02" db="EMBL/GenBank/DDBJ databases">
        <title>Genome assembly of Pseudopithomyces chartarum.</title>
        <authorList>
            <person name="Jauregui R."/>
            <person name="Singh J."/>
            <person name="Voisey C."/>
        </authorList>
    </citation>
    <scope>NUCLEOTIDE SEQUENCE [LARGE SCALE GENOMIC DNA]</scope>
    <source>
        <strain evidence="2 3">AGR01</strain>
    </source>
</reference>
<feature type="signal peptide" evidence="1">
    <location>
        <begin position="1"/>
        <end position="16"/>
    </location>
</feature>
<protein>
    <submittedName>
        <fullName evidence="2">Uncharacterized protein</fullName>
    </submittedName>
</protein>
<sequence>MLVLPLISLLTTPVFAQDPLGGFCAHLKDAKGDSPKHGLWLPCENPCSVSDLTGYHYIDIDSSTSCTFYDDPTCKLDPSHTGEVIKGPQQDWEFNASPGSGRVRKAYTCTKVANQDQDAVPAGHEHKITVASQQSGTFAYGVSVGHLKEYTGSSGGNYLTLVGDSTCNNITNVRYYHYIGLYFNSKCALYSDAFCNNKIGNDFIGPLSEVRFETGDPPKAYNCEPSNETNHTSQYTMHFLAAILSGLTLASVAAAFPSALAKVGHLTYGDVELDVNNGCQAVPQNKPNAVLPNPSYFTRLEVNSGYTCELYQSSGCKDSSFMATKGPASSAEYVSGRLFAVKCRKG</sequence>
<dbReference type="EMBL" id="WVTA01000010">
    <property type="protein sequence ID" value="KAK3203681.1"/>
    <property type="molecule type" value="Genomic_DNA"/>
</dbReference>
<evidence type="ECO:0000256" key="1">
    <source>
        <dbReference type="SAM" id="SignalP"/>
    </source>
</evidence>
<comment type="caution">
    <text evidence="2">The sequence shown here is derived from an EMBL/GenBank/DDBJ whole genome shotgun (WGS) entry which is preliminary data.</text>
</comment>
<accession>A0AAN6LUW9</accession>
<gene>
    <name evidence="2" type="ORF">GRF29_106g337947</name>
</gene>
<organism evidence="2 3">
    <name type="scientific">Pseudopithomyces chartarum</name>
    <dbReference type="NCBI Taxonomy" id="1892770"/>
    <lineage>
        <taxon>Eukaryota</taxon>
        <taxon>Fungi</taxon>
        <taxon>Dikarya</taxon>
        <taxon>Ascomycota</taxon>
        <taxon>Pezizomycotina</taxon>
        <taxon>Dothideomycetes</taxon>
        <taxon>Pleosporomycetidae</taxon>
        <taxon>Pleosporales</taxon>
        <taxon>Massarineae</taxon>
        <taxon>Didymosphaeriaceae</taxon>
        <taxon>Pseudopithomyces</taxon>
    </lineage>
</organism>
<evidence type="ECO:0000313" key="3">
    <source>
        <dbReference type="Proteomes" id="UP001280581"/>
    </source>
</evidence>
<name>A0AAN6LUW9_9PLEO</name>
<feature type="chain" id="PRO_5042891024" evidence="1">
    <location>
        <begin position="17"/>
        <end position="346"/>
    </location>
</feature>
<keyword evidence="1" id="KW-0732">Signal</keyword>
<evidence type="ECO:0000313" key="2">
    <source>
        <dbReference type="EMBL" id="KAK3203681.1"/>
    </source>
</evidence>
<dbReference type="AlphaFoldDB" id="A0AAN6LUW9"/>
<keyword evidence="3" id="KW-1185">Reference proteome</keyword>
<dbReference type="Proteomes" id="UP001280581">
    <property type="component" value="Unassembled WGS sequence"/>
</dbReference>